<dbReference type="PANTHER" id="PTHR43584">
    <property type="entry name" value="NUCLEOTIDYL TRANSFERASE"/>
    <property type="match status" value="1"/>
</dbReference>
<dbReference type="RefSeq" id="WP_179171713.1">
    <property type="nucleotide sequence ID" value="NZ_CP058532.1"/>
</dbReference>
<keyword evidence="5" id="KW-1185">Reference proteome</keyword>
<dbReference type="InterPro" id="IPR029044">
    <property type="entry name" value="Nucleotide-diphossugar_trans"/>
</dbReference>
<evidence type="ECO:0000256" key="1">
    <source>
        <dbReference type="ARBA" id="ARBA00022679"/>
    </source>
</evidence>
<dbReference type="Proteomes" id="UP000509750">
    <property type="component" value="Plasmid unnamed3"/>
</dbReference>
<evidence type="ECO:0000259" key="3">
    <source>
        <dbReference type="Pfam" id="PF25087"/>
    </source>
</evidence>
<sequence>MQAVIDATGNVSSLSPINDRRSHFTLPVAGKTVIEHVVDTLVEIGVERIAIVTDEDSLRTVFGAERGVDRLATEDVELCFVKHYYVDRAAKTNGLASDSGFLWVRGDILYDQESLAELAEHDAAIGHVNLPTAGVHGRLEFNGDRVRARPGDIEHSGAHMAYAYKFPAEAHEWDYGIDPMTIELADTHSPEAVLVDWTPITNPNDYLEANLAFAARQEGGDIVWAESSLDEGLAQNCVITGPCVIGEDVTIEPGAIVESSVILDGATIGAGSYVGHSVIGEGATVEQNVTTNTRAASGETIVAEFDGERIDTGRTEFGAIVGPGATVQAGVTIRRGTTVDTGLTVDPGETV</sequence>
<accession>A0A7D5KAV8</accession>
<feature type="domain" description="Mannose-1-phosphate guanyltransferase C-terminal" evidence="3">
    <location>
        <begin position="234"/>
        <end position="301"/>
    </location>
</feature>
<organism evidence="4 5">
    <name type="scientific">Halorarum halophilum</name>
    <dbReference type="NCBI Taxonomy" id="2743090"/>
    <lineage>
        <taxon>Archaea</taxon>
        <taxon>Methanobacteriati</taxon>
        <taxon>Methanobacteriota</taxon>
        <taxon>Stenosarchaea group</taxon>
        <taxon>Halobacteria</taxon>
        <taxon>Halobacteriales</taxon>
        <taxon>Haloferacaceae</taxon>
        <taxon>Halorarum</taxon>
    </lineage>
</organism>
<gene>
    <name evidence="4" type="ORF">HUG10_21365</name>
</gene>
<geneLocation type="plasmid" evidence="4 5">
    <name>unnamed3</name>
</geneLocation>
<keyword evidence="2" id="KW-0548">Nucleotidyltransferase</keyword>
<dbReference type="KEGG" id="halg:HUG10_21365"/>
<dbReference type="EMBL" id="CP058532">
    <property type="protein sequence ID" value="QLG30139.1"/>
    <property type="molecule type" value="Genomic_DNA"/>
</dbReference>
<dbReference type="PANTHER" id="PTHR43584:SF8">
    <property type="entry name" value="N-ACETYLMURAMATE ALPHA-1-PHOSPHATE URIDYLYLTRANSFERASE"/>
    <property type="match status" value="1"/>
</dbReference>
<protein>
    <recommendedName>
        <fullName evidence="3">Mannose-1-phosphate guanyltransferase C-terminal domain-containing protein</fullName>
    </recommendedName>
</protein>
<evidence type="ECO:0000313" key="5">
    <source>
        <dbReference type="Proteomes" id="UP000509750"/>
    </source>
</evidence>
<dbReference type="Pfam" id="PF25087">
    <property type="entry name" value="GMPPB_C"/>
    <property type="match status" value="1"/>
</dbReference>
<dbReference type="InterPro" id="IPR050065">
    <property type="entry name" value="GlmU-like"/>
</dbReference>
<proteinExistence type="predicted"/>
<dbReference type="InterPro" id="IPR056729">
    <property type="entry name" value="GMPPB_C"/>
</dbReference>
<dbReference type="Gene3D" id="3.90.550.10">
    <property type="entry name" value="Spore Coat Polysaccharide Biosynthesis Protein SpsA, Chain A"/>
    <property type="match status" value="1"/>
</dbReference>
<keyword evidence="1" id="KW-0808">Transferase</keyword>
<evidence type="ECO:0000313" key="4">
    <source>
        <dbReference type="EMBL" id="QLG30139.1"/>
    </source>
</evidence>
<dbReference type="Gene3D" id="2.160.10.10">
    <property type="entry name" value="Hexapeptide repeat proteins"/>
    <property type="match status" value="1"/>
</dbReference>
<reference evidence="4 5" key="1">
    <citation type="submission" date="2020-07" db="EMBL/GenBank/DDBJ databases">
        <title>Gai3-2, isolated from salt lake.</title>
        <authorList>
            <person name="Cui H."/>
            <person name="Shi X."/>
        </authorList>
    </citation>
    <scope>NUCLEOTIDE SEQUENCE [LARGE SCALE GENOMIC DNA]</scope>
    <source>
        <strain evidence="4 5">Gai3-2</strain>
        <plasmid evidence="4 5">unnamed3</plasmid>
    </source>
</reference>
<keyword evidence="4" id="KW-0614">Plasmid</keyword>
<name>A0A7D5KAV8_9EURY</name>
<dbReference type="SUPFAM" id="SSF53448">
    <property type="entry name" value="Nucleotide-diphospho-sugar transferases"/>
    <property type="match status" value="1"/>
</dbReference>
<dbReference type="AlphaFoldDB" id="A0A7D5KAV8"/>
<dbReference type="GO" id="GO:0016779">
    <property type="term" value="F:nucleotidyltransferase activity"/>
    <property type="evidence" value="ECO:0007669"/>
    <property type="project" value="UniProtKB-KW"/>
</dbReference>
<evidence type="ECO:0000256" key="2">
    <source>
        <dbReference type="ARBA" id="ARBA00022695"/>
    </source>
</evidence>
<dbReference type="GeneID" id="56031440"/>